<dbReference type="Proteomes" id="UP001328107">
    <property type="component" value="Unassembled WGS sequence"/>
</dbReference>
<proteinExistence type="predicted"/>
<name>A0AAN5D3L5_9BILA</name>
<dbReference type="AlphaFoldDB" id="A0AAN5D3L5"/>
<comment type="caution">
    <text evidence="1">The sequence shown here is derived from an EMBL/GenBank/DDBJ whole genome shotgun (WGS) entry which is preliminary data.</text>
</comment>
<evidence type="ECO:0000313" key="1">
    <source>
        <dbReference type="EMBL" id="GMR55472.1"/>
    </source>
</evidence>
<protein>
    <submittedName>
        <fullName evidence="1">Uncharacterized protein</fullName>
    </submittedName>
</protein>
<feature type="non-terminal residue" evidence="1">
    <location>
        <position position="116"/>
    </location>
</feature>
<evidence type="ECO:0000313" key="2">
    <source>
        <dbReference type="Proteomes" id="UP001328107"/>
    </source>
</evidence>
<keyword evidence="2" id="KW-1185">Reference proteome</keyword>
<accession>A0AAN5D3L5</accession>
<sequence>MRDSEEKRDESSRLEVDSHIHLFRQSVRIHAVRHVRRTSHEHEEGAADGRYLIAHSPCRGEDVVEEDDVDESRVDHDVLVGEHRRASSIRQIGIVESPPETAVGDLDDCDGHLSDL</sequence>
<reference evidence="2" key="1">
    <citation type="submission" date="2022-10" db="EMBL/GenBank/DDBJ databases">
        <title>Genome assembly of Pristionchus species.</title>
        <authorList>
            <person name="Yoshida K."/>
            <person name="Sommer R.J."/>
        </authorList>
    </citation>
    <scope>NUCLEOTIDE SEQUENCE [LARGE SCALE GENOMIC DNA]</scope>
    <source>
        <strain evidence="2">RS5460</strain>
    </source>
</reference>
<organism evidence="1 2">
    <name type="scientific">Pristionchus mayeri</name>
    <dbReference type="NCBI Taxonomy" id="1317129"/>
    <lineage>
        <taxon>Eukaryota</taxon>
        <taxon>Metazoa</taxon>
        <taxon>Ecdysozoa</taxon>
        <taxon>Nematoda</taxon>
        <taxon>Chromadorea</taxon>
        <taxon>Rhabditida</taxon>
        <taxon>Rhabditina</taxon>
        <taxon>Diplogasteromorpha</taxon>
        <taxon>Diplogasteroidea</taxon>
        <taxon>Neodiplogasteridae</taxon>
        <taxon>Pristionchus</taxon>
    </lineage>
</organism>
<dbReference type="EMBL" id="BTRK01000005">
    <property type="protein sequence ID" value="GMR55472.1"/>
    <property type="molecule type" value="Genomic_DNA"/>
</dbReference>
<gene>
    <name evidence="1" type="ORF">PMAYCL1PPCAC_25667</name>
</gene>